<dbReference type="EMBL" id="MVGT01002357">
    <property type="protein sequence ID" value="OVA08158.1"/>
    <property type="molecule type" value="Genomic_DNA"/>
</dbReference>
<dbReference type="InParanoid" id="A0A200QCF3"/>
<comment type="caution">
    <text evidence="2">The sequence shown here is derived from an EMBL/GenBank/DDBJ whole genome shotgun (WGS) entry which is preliminary data.</text>
</comment>
<evidence type="ECO:0000313" key="2">
    <source>
        <dbReference type="EMBL" id="OVA08158.1"/>
    </source>
</evidence>
<gene>
    <name evidence="2" type="ORF">BVC80_1721g14</name>
</gene>
<dbReference type="FunFam" id="3.40.50.1820:FF:000170">
    <property type="entry name" value="Alpha/beta-Hydrolases superfamily protein"/>
    <property type="match status" value="1"/>
</dbReference>
<dbReference type="Gene3D" id="3.40.50.1820">
    <property type="entry name" value="alpha/beta hydrolase"/>
    <property type="match status" value="1"/>
</dbReference>
<sequence>MAVIACIVHPRGYRISLQDLWVLKFKVQTTPIHSFIRSTVSPISVSEGVEYSNDPSLNLRFLYWKSESATPVMVSPCSSQTTENPDIQHQKITVQNDYGEKLVGVLHETGSRGLVVLCHGFRSSKECKSLVTLAAALEKEGTSTFRFDFSGNGESEGSFQYGNYRKEVEDLRAVLVYFLREKRAISAIVGHSKGGNVVLLYASKYHDVRTIVNVSGRFNLEGGIEVRLGKDFLQRIKKDGFIDVKDRTGKVVYRVTEESLMDRLTTDMHPACLSIRKDCRVLTIHGSLDEIVPAKEAFEFAEVIVNHELHVIDGADHEYTSHQAELASTVLEFIETGLQQNKDMSPTYRVPSCQRRDKYIKSRF</sequence>
<proteinExistence type="predicted"/>
<dbReference type="PANTHER" id="PTHR42886:SF38">
    <property type="entry name" value="ALPHA_BETA-HYDROLASES SUPERFAMILY PROTEIN"/>
    <property type="match status" value="1"/>
</dbReference>
<dbReference type="Proteomes" id="UP000195402">
    <property type="component" value="Unassembled WGS sequence"/>
</dbReference>
<dbReference type="STRING" id="56857.A0A200QCF3"/>
<protein>
    <recommendedName>
        <fullName evidence="1">Serine aminopeptidase S33 domain-containing protein</fullName>
    </recommendedName>
</protein>
<accession>A0A200QCF3</accession>
<dbReference type="AlphaFoldDB" id="A0A200QCF3"/>
<dbReference type="SUPFAM" id="SSF53474">
    <property type="entry name" value="alpha/beta-Hydrolases"/>
    <property type="match status" value="1"/>
</dbReference>
<organism evidence="2 3">
    <name type="scientific">Macleaya cordata</name>
    <name type="common">Five-seeded plume-poppy</name>
    <name type="synonym">Bocconia cordata</name>
    <dbReference type="NCBI Taxonomy" id="56857"/>
    <lineage>
        <taxon>Eukaryota</taxon>
        <taxon>Viridiplantae</taxon>
        <taxon>Streptophyta</taxon>
        <taxon>Embryophyta</taxon>
        <taxon>Tracheophyta</taxon>
        <taxon>Spermatophyta</taxon>
        <taxon>Magnoliopsida</taxon>
        <taxon>Ranunculales</taxon>
        <taxon>Papaveraceae</taxon>
        <taxon>Papaveroideae</taxon>
        <taxon>Macleaya</taxon>
    </lineage>
</organism>
<reference evidence="2 3" key="1">
    <citation type="journal article" date="2017" name="Mol. Plant">
        <title>The Genome of Medicinal Plant Macleaya cordata Provides New Insights into Benzylisoquinoline Alkaloids Metabolism.</title>
        <authorList>
            <person name="Liu X."/>
            <person name="Liu Y."/>
            <person name="Huang P."/>
            <person name="Ma Y."/>
            <person name="Qing Z."/>
            <person name="Tang Q."/>
            <person name="Cao H."/>
            <person name="Cheng P."/>
            <person name="Zheng Y."/>
            <person name="Yuan Z."/>
            <person name="Zhou Y."/>
            <person name="Liu J."/>
            <person name="Tang Z."/>
            <person name="Zhuo Y."/>
            <person name="Zhang Y."/>
            <person name="Yu L."/>
            <person name="Huang J."/>
            <person name="Yang P."/>
            <person name="Peng Q."/>
            <person name="Zhang J."/>
            <person name="Jiang W."/>
            <person name="Zhang Z."/>
            <person name="Lin K."/>
            <person name="Ro D.K."/>
            <person name="Chen X."/>
            <person name="Xiong X."/>
            <person name="Shang Y."/>
            <person name="Huang S."/>
            <person name="Zeng J."/>
        </authorList>
    </citation>
    <scope>NUCLEOTIDE SEQUENCE [LARGE SCALE GENOMIC DNA]</scope>
    <source>
        <strain evidence="3">cv. BLH2017</strain>
        <tissue evidence="2">Root</tissue>
    </source>
</reference>
<evidence type="ECO:0000313" key="3">
    <source>
        <dbReference type="Proteomes" id="UP000195402"/>
    </source>
</evidence>
<dbReference type="InterPro" id="IPR022742">
    <property type="entry name" value="Hydrolase_4"/>
</dbReference>
<feature type="domain" description="Serine aminopeptidase S33" evidence="1">
    <location>
        <begin position="111"/>
        <end position="236"/>
    </location>
</feature>
<evidence type="ECO:0000259" key="1">
    <source>
        <dbReference type="Pfam" id="PF12146"/>
    </source>
</evidence>
<dbReference type="OMA" id="HGTHDRI"/>
<dbReference type="OrthoDB" id="9988524at2759"/>
<dbReference type="Pfam" id="PF12146">
    <property type="entry name" value="Hydrolase_4"/>
    <property type="match status" value="1"/>
</dbReference>
<dbReference type="InterPro" id="IPR029058">
    <property type="entry name" value="AB_hydrolase_fold"/>
</dbReference>
<name>A0A200QCF3_MACCD</name>
<dbReference type="FunCoup" id="A0A200QCF3">
    <property type="interactions" value="130"/>
</dbReference>
<dbReference type="PANTHER" id="PTHR42886">
    <property type="entry name" value="RE40534P-RELATED"/>
    <property type="match status" value="1"/>
</dbReference>
<keyword evidence="3" id="KW-1185">Reference proteome</keyword>